<dbReference type="Gene3D" id="3.40.50.1010">
    <property type="entry name" value="5'-nuclease"/>
    <property type="match status" value="1"/>
</dbReference>
<evidence type="ECO:0000256" key="2">
    <source>
        <dbReference type="SAM" id="MobiDB-lite"/>
    </source>
</evidence>
<dbReference type="PANTHER" id="PTHR15976">
    <property type="entry name" value="CONSTITUTIVE COACTIVATOR OF PEROXISOME PROLIFERATOR-ACTIVATED RECEPTOR GAMMA"/>
    <property type="match status" value="1"/>
</dbReference>
<dbReference type="PANTHER" id="PTHR15976:SF16">
    <property type="entry name" value="ASTEROID DOMAIN-CONTAINING PROTEIN"/>
    <property type="match status" value="1"/>
</dbReference>
<dbReference type="GO" id="GO:0005634">
    <property type="term" value="C:nucleus"/>
    <property type="evidence" value="ECO:0007669"/>
    <property type="project" value="TreeGrafter"/>
</dbReference>
<dbReference type="EMBL" id="CAXIEN010000562">
    <property type="protein sequence ID" value="CAL1300521.1"/>
    <property type="molecule type" value="Genomic_DNA"/>
</dbReference>
<name>A0AAV2BW61_9ARAC</name>
<feature type="compositionally biased region" description="Polar residues" evidence="2">
    <location>
        <begin position="928"/>
        <end position="941"/>
    </location>
</feature>
<keyword evidence="4" id="KW-1185">Reference proteome</keyword>
<evidence type="ECO:0000256" key="1">
    <source>
        <dbReference type="ARBA" id="ARBA00009495"/>
    </source>
</evidence>
<accession>A0AAV2BW61</accession>
<gene>
    <name evidence="3" type="ORF">LARSCL_LOCUS21990</name>
</gene>
<dbReference type="InterPro" id="IPR029060">
    <property type="entry name" value="PIN-like_dom_sf"/>
</dbReference>
<comment type="caution">
    <text evidence="3">The sequence shown here is derived from an EMBL/GenBank/DDBJ whole genome shotgun (WGS) entry which is preliminary data.</text>
</comment>
<dbReference type="AlphaFoldDB" id="A0AAV2BW61"/>
<evidence type="ECO:0000313" key="4">
    <source>
        <dbReference type="Proteomes" id="UP001497382"/>
    </source>
</evidence>
<reference evidence="3 4" key="1">
    <citation type="submission" date="2024-04" db="EMBL/GenBank/DDBJ databases">
        <authorList>
            <person name="Rising A."/>
            <person name="Reimegard J."/>
            <person name="Sonavane S."/>
            <person name="Akerstrom W."/>
            <person name="Nylinder S."/>
            <person name="Hedman E."/>
            <person name="Kallberg Y."/>
        </authorList>
    </citation>
    <scope>NUCLEOTIDE SEQUENCE [LARGE SCALE GENOMIC DNA]</scope>
</reference>
<proteinExistence type="inferred from homology"/>
<feature type="region of interest" description="Disordered" evidence="2">
    <location>
        <begin position="358"/>
        <end position="388"/>
    </location>
</feature>
<protein>
    <recommendedName>
        <fullName evidence="5">Constitutive coactivator of PPAR-gamma-like protein 1</fullName>
    </recommendedName>
</protein>
<dbReference type="CDD" id="cd18672">
    <property type="entry name" value="PIN_FAM120B-like"/>
    <property type="match status" value="1"/>
</dbReference>
<evidence type="ECO:0008006" key="5">
    <source>
        <dbReference type="Google" id="ProtNLM"/>
    </source>
</evidence>
<comment type="similarity">
    <text evidence="1">Belongs to the constitutive coactivator of PPAR-gamma family.</text>
</comment>
<feature type="region of interest" description="Disordered" evidence="2">
    <location>
        <begin position="913"/>
        <end position="944"/>
    </location>
</feature>
<sequence>MTIESFQRFVETFIPSACVPVDLVKIARNVLLSNVGPRVEHDFRYQPPEIIPSPFCLVMDGECCLDRLYGGYFGDWVCGGQWNRMVDFLRTFFQVVNKRNIEITVFFNGALEPHRMSNWVEKQKSEKEKITQVLRHTTCKGTPPPKVWWVAPNGLRTCLRILLRHLKVNVVLTTGDHHQEVMSYLKKYNYHGLLADDPEYIIFDPPRYFSSVQLKLTFKGCLETKEYILNEVTRCLNLHPSRICIVAALLGNHILSEADLALFHRSLCPDTKGKVSSNTLIKAVVDFVRNLPSVDDLSEVAWQIFGANNDERCEKFKQCVLYYSRDNRNFGAQLSNSLNAASPLGNSNVLSDVDNANGRNSVGNRVSKANKPPLLPTPRYPPVSSDGSHFHDDERGIKNSLISDSCSDALPIKDNESLSCRSKFASETDESEISSLQSIREVLGKAKHGAFYQLLSNQENSENELSSNFSLSGTIDSHTNHKDDSFQNSLDISRLESAVDALSLKQNNEKVKKSLSPDISSLPKVSTEVLRMSRERHQKGLMHPYIFQILSEGEIKIPVTFEDDTGRELPSPSLLYRPLRQMIYALLFNQHHLQYLAEQKKEKEGIEEKVPDIVIKEWAWSKSNKYNKPDFVPSMPLGWPVPTVTRLWFGSGPDDNKKRLQAFLTIMRSNTPSMCDPLFVPQHLIILCCVLRYILSSPEMPFLYKHELDAFLVQAVDPHLMDTEYTQKLEVPLITPRGIMLAAIFMNGVDHAIMANDACGAPISWLMCCPWLFFDGKIFHRKLLKANAAKNLMDLCDNRFEEVSAVEHMRNAIVDGLSIKFLTPAIPPSHRPPHPSFPNYPVPLQPPMPQGRGRGHQRVVPRGGQLEVAGVVVGSWGPNYGQGPRSPSRSIPPQIVSVGGVGRGRAVVNNAARRGFPLGRGSPPPGRQRTSSPTTVNTSPQRLGMGRGAAVLESSKVNSNNMGYEL</sequence>
<evidence type="ECO:0000313" key="3">
    <source>
        <dbReference type="EMBL" id="CAL1300521.1"/>
    </source>
</evidence>
<dbReference type="InterPro" id="IPR026784">
    <property type="entry name" value="Coact_PPARg"/>
</dbReference>
<organism evidence="3 4">
    <name type="scientific">Larinioides sclopetarius</name>
    <dbReference type="NCBI Taxonomy" id="280406"/>
    <lineage>
        <taxon>Eukaryota</taxon>
        <taxon>Metazoa</taxon>
        <taxon>Ecdysozoa</taxon>
        <taxon>Arthropoda</taxon>
        <taxon>Chelicerata</taxon>
        <taxon>Arachnida</taxon>
        <taxon>Araneae</taxon>
        <taxon>Araneomorphae</taxon>
        <taxon>Entelegynae</taxon>
        <taxon>Araneoidea</taxon>
        <taxon>Araneidae</taxon>
        <taxon>Larinioides</taxon>
    </lineage>
</organism>
<dbReference type="FunFam" id="3.40.50.1010:FF:000009">
    <property type="entry name" value="Constitutive coactivator of PPAR-gamma-like protein 1"/>
    <property type="match status" value="1"/>
</dbReference>
<dbReference type="SUPFAM" id="SSF88723">
    <property type="entry name" value="PIN domain-like"/>
    <property type="match status" value="1"/>
</dbReference>
<dbReference type="Proteomes" id="UP001497382">
    <property type="component" value="Unassembled WGS sequence"/>
</dbReference>